<dbReference type="AlphaFoldDB" id="A0A2H3DPE6"/>
<organism evidence="1 2">
    <name type="scientific">Armillaria gallica</name>
    <name type="common">Bulbous honey fungus</name>
    <name type="synonym">Armillaria bulbosa</name>
    <dbReference type="NCBI Taxonomy" id="47427"/>
    <lineage>
        <taxon>Eukaryota</taxon>
        <taxon>Fungi</taxon>
        <taxon>Dikarya</taxon>
        <taxon>Basidiomycota</taxon>
        <taxon>Agaricomycotina</taxon>
        <taxon>Agaricomycetes</taxon>
        <taxon>Agaricomycetidae</taxon>
        <taxon>Agaricales</taxon>
        <taxon>Marasmiineae</taxon>
        <taxon>Physalacriaceae</taxon>
        <taxon>Armillaria</taxon>
    </lineage>
</organism>
<keyword evidence="2" id="KW-1185">Reference proteome</keyword>
<evidence type="ECO:0000313" key="1">
    <source>
        <dbReference type="EMBL" id="PBK93342.1"/>
    </source>
</evidence>
<dbReference type="Proteomes" id="UP000217790">
    <property type="component" value="Unassembled WGS sequence"/>
</dbReference>
<dbReference type="InParanoid" id="A0A2H3DPE6"/>
<name>A0A2H3DPE6_ARMGA</name>
<dbReference type="EMBL" id="KZ293656">
    <property type="protein sequence ID" value="PBK93342.1"/>
    <property type="molecule type" value="Genomic_DNA"/>
</dbReference>
<proteinExistence type="predicted"/>
<evidence type="ECO:0000313" key="2">
    <source>
        <dbReference type="Proteomes" id="UP000217790"/>
    </source>
</evidence>
<protein>
    <submittedName>
        <fullName evidence="1">Uncharacterized protein</fullName>
    </submittedName>
</protein>
<gene>
    <name evidence="1" type="ORF">ARMGADRAFT_1079685</name>
</gene>
<dbReference type="STRING" id="47427.A0A2H3DPE6"/>
<accession>A0A2H3DPE6</accession>
<reference evidence="2" key="1">
    <citation type="journal article" date="2017" name="Nat. Ecol. Evol.">
        <title>Genome expansion and lineage-specific genetic innovations in the forest pathogenic fungi Armillaria.</title>
        <authorList>
            <person name="Sipos G."/>
            <person name="Prasanna A.N."/>
            <person name="Walter M.C."/>
            <person name="O'Connor E."/>
            <person name="Balint B."/>
            <person name="Krizsan K."/>
            <person name="Kiss B."/>
            <person name="Hess J."/>
            <person name="Varga T."/>
            <person name="Slot J."/>
            <person name="Riley R."/>
            <person name="Boka B."/>
            <person name="Rigling D."/>
            <person name="Barry K."/>
            <person name="Lee J."/>
            <person name="Mihaltcheva S."/>
            <person name="LaButti K."/>
            <person name="Lipzen A."/>
            <person name="Waldron R."/>
            <person name="Moloney N.M."/>
            <person name="Sperisen C."/>
            <person name="Kredics L."/>
            <person name="Vagvoelgyi C."/>
            <person name="Patrignani A."/>
            <person name="Fitzpatrick D."/>
            <person name="Nagy I."/>
            <person name="Doyle S."/>
            <person name="Anderson J.B."/>
            <person name="Grigoriev I.V."/>
            <person name="Gueldener U."/>
            <person name="Muensterkoetter M."/>
            <person name="Nagy L.G."/>
        </authorList>
    </citation>
    <scope>NUCLEOTIDE SEQUENCE [LARGE SCALE GENOMIC DNA]</scope>
    <source>
        <strain evidence="2">Ar21-2</strain>
    </source>
</reference>
<sequence>MSSRHVCKAWAAYNVRTLEEVEKWIVGGITGDGRVPSTQTAAELDHQTVLDRIQEQLGSLVDTVHHVDNVFDLLVHLRKRKSEHVVDRVAALIFPLRFKAIPIYDETLSVKDL</sequence>